<dbReference type="AlphaFoldDB" id="A0A1A9MBL4"/>
<sequence>MADPTYCPWILGAPCMKPEVWAAWWQAAGSVLAIFVAVWIPASIAKKERRRIERENAYRASSLAFVLEPALENLRGTLSQAAGQWQESPVRFVQGEGVALVLPDALTERLVDLHILGEAARPIHIAIVATNRLIDAVNTQDAHWRYGGEYVDEHGKAYPIPEPVPSVEEHLDAARDAAARAISKLREVHGV</sequence>
<reference evidence="3 4" key="1">
    <citation type="submission" date="2016-05" db="EMBL/GenBank/DDBJ databases">
        <title>Pathogenic, phenotypic and molecular characterisation of Xanthomonas nasturtii sp. nov. and Xanthomonas floridensis sp. nov., new species of Xanthomonas associated with watercress production in Florida.</title>
        <authorList>
            <person name="Vicente J.G."/>
            <person name="Rothwell S."/>
            <person name="Holub E.B."/>
            <person name="Studholme D.J."/>
        </authorList>
    </citation>
    <scope>NUCLEOTIDE SEQUENCE [LARGE SCALE GENOMIC DNA]</scope>
    <source>
        <strain evidence="3 4">WHRI 8848</strain>
    </source>
</reference>
<keyword evidence="5" id="KW-1185">Reference proteome</keyword>
<evidence type="ECO:0000313" key="5">
    <source>
        <dbReference type="Proteomes" id="UP001303614"/>
    </source>
</evidence>
<gene>
    <name evidence="3" type="ORF">A7D17_15975</name>
    <name evidence="2" type="ORF">VB146_05255</name>
</gene>
<dbReference type="Proteomes" id="UP000077659">
    <property type="component" value="Unassembled WGS sequence"/>
</dbReference>
<proteinExistence type="predicted"/>
<evidence type="ECO:0000313" key="4">
    <source>
        <dbReference type="Proteomes" id="UP000077659"/>
    </source>
</evidence>
<evidence type="ECO:0000313" key="2">
    <source>
        <dbReference type="EMBL" id="MEA5123285.1"/>
    </source>
</evidence>
<dbReference type="EMBL" id="LXNG01000014">
    <property type="protein sequence ID" value="OAG67685.1"/>
    <property type="molecule type" value="Genomic_DNA"/>
</dbReference>
<dbReference type="EMBL" id="JAYFSO010000005">
    <property type="protein sequence ID" value="MEA5123285.1"/>
    <property type="molecule type" value="Genomic_DNA"/>
</dbReference>
<keyword evidence="1" id="KW-0472">Membrane</keyword>
<comment type="caution">
    <text evidence="3">The sequence shown here is derived from an EMBL/GenBank/DDBJ whole genome shotgun (WGS) entry which is preliminary data.</text>
</comment>
<feature type="transmembrane region" description="Helical" evidence="1">
    <location>
        <begin position="23"/>
        <end position="44"/>
    </location>
</feature>
<evidence type="ECO:0000313" key="3">
    <source>
        <dbReference type="EMBL" id="OAG67685.1"/>
    </source>
</evidence>
<keyword evidence="1" id="KW-0812">Transmembrane</keyword>
<dbReference type="RefSeq" id="WP_064508836.1">
    <property type="nucleotide sequence ID" value="NZ_JAYFSN010000017.1"/>
</dbReference>
<reference evidence="2 5" key="2">
    <citation type="submission" date="2023-12" db="EMBL/GenBank/DDBJ databases">
        <title>Genome sequencing of Xanthomonas floridensis.</title>
        <authorList>
            <person name="Greer S."/>
            <person name="Harrison J."/>
            <person name="Grant M."/>
            <person name="Vicente J."/>
            <person name="Studholme D."/>
        </authorList>
    </citation>
    <scope>NUCLEOTIDE SEQUENCE [LARGE SCALE GENOMIC DNA]</scope>
    <source>
        <strain evidence="2 5">WHRI 8848</strain>
    </source>
</reference>
<accession>A0A1A9MBL4</accession>
<organism evidence="3 4">
    <name type="scientific">Xanthomonas floridensis</name>
    <dbReference type="NCBI Taxonomy" id="1843580"/>
    <lineage>
        <taxon>Bacteria</taxon>
        <taxon>Pseudomonadati</taxon>
        <taxon>Pseudomonadota</taxon>
        <taxon>Gammaproteobacteria</taxon>
        <taxon>Lysobacterales</taxon>
        <taxon>Lysobacteraceae</taxon>
        <taxon>Xanthomonas</taxon>
    </lineage>
</organism>
<dbReference type="Proteomes" id="UP001303614">
    <property type="component" value="Unassembled WGS sequence"/>
</dbReference>
<keyword evidence="1" id="KW-1133">Transmembrane helix</keyword>
<protein>
    <submittedName>
        <fullName evidence="3">Uncharacterized protein</fullName>
    </submittedName>
</protein>
<name>A0A1A9MBL4_9XANT</name>
<evidence type="ECO:0000256" key="1">
    <source>
        <dbReference type="SAM" id="Phobius"/>
    </source>
</evidence>